<dbReference type="Pfam" id="PF13470">
    <property type="entry name" value="PIN_3"/>
    <property type="match status" value="1"/>
</dbReference>
<reference evidence="8 10" key="1">
    <citation type="submission" date="2018-06" db="EMBL/GenBank/DDBJ databases">
        <authorList>
            <consortium name="Pathogen Informatics"/>
            <person name="Doyle S."/>
        </authorList>
    </citation>
    <scope>NUCLEOTIDE SEQUENCE [LARGE SCALE GENOMIC DNA]</scope>
    <source>
        <strain evidence="8 10">NCTC11819</strain>
    </source>
</reference>
<dbReference type="OrthoDB" id="335825at2"/>
<comment type="caution">
    <text evidence="7">The sequence shown here is derived from an EMBL/GenBank/DDBJ whole genome shotgun (WGS) entry which is preliminary data.</text>
</comment>
<accession>A0A254PF44</accession>
<dbReference type="GO" id="GO:0016787">
    <property type="term" value="F:hydrolase activity"/>
    <property type="evidence" value="ECO:0007669"/>
    <property type="project" value="UniProtKB-KW"/>
</dbReference>
<evidence type="ECO:0000313" key="12">
    <source>
        <dbReference type="Proteomes" id="UP000582487"/>
    </source>
</evidence>
<dbReference type="PANTHER" id="PTHR34610:SF3">
    <property type="entry name" value="SSL7007 PROTEIN"/>
    <property type="match status" value="1"/>
</dbReference>
<sequence>MRVMLDTNVLISMALFPNPQVLRIMEVVTWKYDLVISTYVIDEFREVVARKFPGYLSSVDRFLARLDYESAVMPLHIPENLYQIRDPNDYPILYAATHSNVDIFVTGDKDFADVRLTYPEILTPAEFLERYADGKSIVE</sequence>
<dbReference type="NCBIfam" id="TIGR00305">
    <property type="entry name" value="putative toxin-antitoxin system toxin component, PIN family"/>
    <property type="match status" value="1"/>
</dbReference>
<evidence type="ECO:0000313" key="6">
    <source>
        <dbReference type="EMBL" id="NMW94227.1"/>
    </source>
</evidence>
<dbReference type="EMBL" id="UGGQ01000001">
    <property type="protein sequence ID" value="STO09668.1"/>
    <property type="molecule type" value="Genomic_DNA"/>
</dbReference>
<dbReference type="InterPro" id="IPR029060">
    <property type="entry name" value="PIN-like_dom_sf"/>
</dbReference>
<feature type="domain" description="PIN" evidence="5">
    <location>
        <begin position="1"/>
        <end position="113"/>
    </location>
</feature>
<dbReference type="GO" id="GO:0004518">
    <property type="term" value="F:nuclease activity"/>
    <property type="evidence" value="ECO:0007669"/>
    <property type="project" value="UniProtKB-KW"/>
</dbReference>
<keyword evidence="3" id="KW-0378">Hydrolase</keyword>
<gene>
    <name evidence="6" type="ORF">HHJ74_11185</name>
    <name evidence="7" type="ORF">HHJ77_11390</name>
    <name evidence="8" type="ORF">NCTC11819_00001</name>
    <name evidence="9" type="ORF">NCTC11819_01346</name>
</gene>
<reference evidence="11 12" key="2">
    <citation type="submission" date="2020-04" db="EMBL/GenBank/DDBJ databases">
        <title>Antimicrobial susceptibility and clonality of vaginal-derived multi-drug resistant Mobiluncus isolates in China.</title>
        <authorList>
            <person name="Zhang X."/>
        </authorList>
    </citation>
    <scope>NUCLEOTIDE SEQUENCE [LARGE SCALE GENOMIC DNA]</scope>
    <source>
        <strain evidence="7 11">12</strain>
        <strain evidence="6 12">7</strain>
    </source>
</reference>
<evidence type="ECO:0000313" key="8">
    <source>
        <dbReference type="EMBL" id="STO09668.1"/>
    </source>
</evidence>
<evidence type="ECO:0000313" key="11">
    <source>
        <dbReference type="Proteomes" id="UP000575397"/>
    </source>
</evidence>
<protein>
    <submittedName>
        <fullName evidence="7">Putative toxin-antitoxin system toxin component, PIN family</fullName>
    </submittedName>
</protein>
<dbReference type="eggNOG" id="COG1569">
    <property type="taxonomic scope" value="Bacteria"/>
</dbReference>
<dbReference type="Proteomes" id="UP000575397">
    <property type="component" value="Unassembled WGS sequence"/>
</dbReference>
<dbReference type="Proteomes" id="UP000255284">
    <property type="component" value="Unassembled WGS sequence"/>
</dbReference>
<keyword evidence="4" id="KW-0460">Magnesium</keyword>
<keyword evidence="2" id="KW-0479">Metal-binding</keyword>
<dbReference type="PANTHER" id="PTHR34610">
    <property type="entry name" value="SSL7007 PROTEIN"/>
    <property type="match status" value="1"/>
</dbReference>
<evidence type="ECO:0000256" key="1">
    <source>
        <dbReference type="ARBA" id="ARBA00022722"/>
    </source>
</evidence>
<evidence type="ECO:0000256" key="4">
    <source>
        <dbReference type="ARBA" id="ARBA00022842"/>
    </source>
</evidence>
<dbReference type="InterPro" id="IPR002716">
    <property type="entry name" value="PIN_dom"/>
</dbReference>
<dbReference type="AlphaFoldDB" id="A0A254PF44"/>
<evidence type="ECO:0000256" key="2">
    <source>
        <dbReference type="ARBA" id="ARBA00022723"/>
    </source>
</evidence>
<dbReference type="SUPFAM" id="SSF88723">
    <property type="entry name" value="PIN domain-like"/>
    <property type="match status" value="1"/>
</dbReference>
<evidence type="ECO:0000313" key="9">
    <source>
        <dbReference type="EMBL" id="STO16772.1"/>
    </source>
</evidence>
<evidence type="ECO:0000313" key="10">
    <source>
        <dbReference type="Proteomes" id="UP000255284"/>
    </source>
</evidence>
<name>A0A254PF44_9ACTO</name>
<dbReference type="Gene3D" id="3.40.50.1010">
    <property type="entry name" value="5'-nuclease"/>
    <property type="match status" value="1"/>
</dbReference>
<dbReference type="Proteomes" id="UP000582487">
    <property type="component" value="Unassembled WGS sequence"/>
</dbReference>
<evidence type="ECO:0000259" key="5">
    <source>
        <dbReference type="SMART" id="SM00670"/>
    </source>
</evidence>
<keyword evidence="1" id="KW-0540">Nuclease</keyword>
<evidence type="ECO:0000256" key="3">
    <source>
        <dbReference type="ARBA" id="ARBA00022801"/>
    </source>
</evidence>
<dbReference type="EMBL" id="JABCUV010000025">
    <property type="protein sequence ID" value="NMW94227.1"/>
    <property type="molecule type" value="Genomic_DNA"/>
</dbReference>
<dbReference type="EMBL" id="UGGQ01000006">
    <property type="protein sequence ID" value="STO16772.1"/>
    <property type="molecule type" value="Genomic_DNA"/>
</dbReference>
<evidence type="ECO:0000313" key="7">
    <source>
        <dbReference type="EMBL" id="NMX04482.1"/>
    </source>
</evidence>
<dbReference type="RefSeq" id="WP_004013860.1">
    <property type="nucleotide sequence ID" value="NZ_JABCUS010000044.1"/>
</dbReference>
<dbReference type="GO" id="GO:0046872">
    <property type="term" value="F:metal ion binding"/>
    <property type="evidence" value="ECO:0007669"/>
    <property type="project" value="UniProtKB-KW"/>
</dbReference>
<dbReference type="SMART" id="SM00670">
    <property type="entry name" value="PINc"/>
    <property type="match status" value="1"/>
</dbReference>
<dbReference type="EMBL" id="JABCUS010000044">
    <property type="protein sequence ID" value="NMX04482.1"/>
    <property type="molecule type" value="Genomic_DNA"/>
</dbReference>
<proteinExistence type="predicted"/>
<dbReference type="InterPro" id="IPR002850">
    <property type="entry name" value="PIN_toxin-like"/>
</dbReference>
<organism evidence="7 11">
    <name type="scientific">Mobiluncus mulieris</name>
    <dbReference type="NCBI Taxonomy" id="2052"/>
    <lineage>
        <taxon>Bacteria</taxon>
        <taxon>Bacillati</taxon>
        <taxon>Actinomycetota</taxon>
        <taxon>Actinomycetes</taxon>
        <taxon>Actinomycetales</taxon>
        <taxon>Actinomycetaceae</taxon>
        <taxon>Mobiluncus</taxon>
    </lineage>
</organism>